<dbReference type="Pfam" id="PF10502">
    <property type="entry name" value="Peptidase_S26"/>
    <property type="match status" value="1"/>
</dbReference>
<dbReference type="GO" id="GO:0005886">
    <property type="term" value="C:plasma membrane"/>
    <property type="evidence" value="ECO:0007669"/>
    <property type="project" value="UniProtKB-SubCell"/>
</dbReference>
<dbReference type="InterPro" id="IPR019533">
    <property type="entry name" value="Peptidase_S26"/>
</dbReference>
<dbReference type="Gene3D" id="2.10.109.10">
    <property type="entry name" value="Umud Fragment, subunit A"/>
    <property type="match status" value="1"/>
</dbReference>
<comment type="catalytic activity">
    <reaction evidence="3">
        <text>Cleavage of hydrophobic, N-terminal signal or leader sequences from secreted and periplasmic proteins.</text>
        <dbReference type="EC" id="3.4.21.89"/>
    </reaction>
</comment>
<organism evidence="6 7">
    <name type="scientific">Streptomyces venezuelae</name>
    <dbReference type="NCBI Taxonomy" id="54571"/>
    <lineage>
        <taxon>Bacteria</taxon>
        <taxon>Bacillati</taxon>
        <taxon>Actinomycetota</taxon>
        <taxon>Actinomycetes</taxon>
        <taxon>Kitasatosporales</taxon>
        <taxon>Streptomycetaceae</taxon>
        <taxon>Streptomyces</taxon>
    </lineage>
</organism>
<evidence type="ECO:0000256" key="2">
    <source>
        <dbReference type="ARBA" id="ARBA00009370"/>
    </source>
</evidence>
<name>A0A5P2AIE8_STRVZ</name>
<keyword evidence="3" id="KW-0472">Membrane</keyword>
<dbReference type="InterPro" id="IPR000223">
    <property type="entry name" value="Pept_S26A_signal_pept_1"/>
</dbReference>
<dbReference type="PANTHER" id="PTHR43390">
    <property type="entry name" value="SIGNAL PEPTIDASE I"/>
    <property type="match status" value="1"/>
</dbReference>
<dbReference type="SUPFAM" id="SSF51306">
    <property type="entry name" value="LexA/Signal peptidase"/>
    <property type="match status" value="1"/>
</dbReference>
<reference evidence="6 7" key="1">
    <citation type="submission" date="2018-05" db="EMBL/GenBank/DDBJ databases">
        <title>Streptomyces venezuelae.</title>
        <authorList>
            <person name="Kim W."/>
            <person name="Lee N."/>
            <person name="Cho B.-K."/>
        </authorList>
    </citation>
    <scope>NUCLEOTIDE SEQUENCE [LARGE SCALE GENOMIC DNA]</scope>
    <source>
        <strain evidence="6 7">ATCC 15068</strain>
    </source>
</reference>
<dbReference type="PANTHER" id="PTHR43390:SF1">
    <property type="entry name" value="CHLOROPLAST PROCESSING PEPTIDASE"/>
    <property type="match status" value="1"/>
</dbReference>
<dbReference type="EMBL" id="CP029194">
    <property type="protein sequence ID" value="QES17902.1"/>
    <property type="molecule type" value="Genomic_DNA"/>
</dbReference>
<keyword evidence="3" id="KW-0645">Protease</keyword>
<evidence type="ECO:0000256" key="1">
    <source>
        <dbReference type="ARBA" id="ARBA00004401"/>
    </source>
</evidence>
<dbReference type="RefSeq" id="WP_150263630.1">
    <property type="nucleotide sequence ID" value="NZ_CP029194.1"/>
</dbReference>
<evidence type="ECO:0000313" key="6">
    <source>
        <dbReference type="EMBL" id="QES17902.1"/>
    </source>
</evidence>
<dbReference type="CDD" id="cd06530">
    <property type="entry name" value="S26_SPase_I"/>
    <property type="match status" value="1"/>
</dbReference>
<feature type="transmembrane region" description="Helical" evidence="3">
    <location>
        <begin position="176"/>
        <end position="197"/>
    </location>
</feature>
<evidence type="ECO:0000256" key="3">
    <source>
        <dbReference type="RuleBase" id="RU362042"/>
    </source>
</evidence>
<feature type="domain" description="Peptidase S26" evidence="5">
    <location>
        <begin position="27"/>
        <end position="170"/>
    </location>
</feature>
<feature type="region of interest" description="Disordered" evidence="4">
    <location>
        <begin position="107"/>
        <end position="126"/>
    </location>
</feature>
<comment type="caution">
    <text evidence="3">Lacks conserved residue(s) required for the propagation of feature annotation.</text>
</comment>
<keyword evidence="3" id="KW-1133">Transmembrane helix</keyword>
<comment type="similarity">
    <text evidence="2 3">Belongs to the peptidase S26 family.</text>
</comment>
<dbReference type="OrthoDB" id="9815782at2"/>
<evidence type="ECO:0000259" key="5">
    <source>
        <dbReference type="Pfam" id="PF10502"/>
    </source>
</evidence>
<protein>
    <recommendedName>
        <fullName evidence="3">Signal peptidase I</fullName>
        <ecNumber evidence="3">3.4.21.89</ecNumber>
    </recommendedName>
</protein>
<evidence type="ECO:0000313" key="7">
    <source>
        <dbReference type="Proteomes" id="UP000324106"/>
    </source>
</evidence>
<dbReference type="GO" id="GO:0006465">
    <property type="term" value="P:signal peptide processing"/>
    <property type="evidence" value="ECO:0007669"/>
    <property type="project" value="InterPro"/>
</dbReference>
<gene>
    <name evidence="6" type="primary">lepB</name>
    <name evidence="6" type="ORF">DEJ46_01295</name>
</gene>
<dbReference type="AlphaFoldDB" id="A0A5P2AIE8"/>
<accession>A0A5P2AIE8</accession>
<dbReference type="Proteomes" id="UP000324106">
    <property type="component" value="Chromosome"/>
</dbReference>
<keyword evidence="3" id="KW-0812">Transmembrane</keyword>
<dbReference type="PRINTS" id="PR00727">
    <property type="entry name" value="LEADERPTASE"/>
</dbReference>
<dbReference type="GO" id="GO:0009003">
    <property type="term" value="F:signal peptidase activity"/>
    <property type="evidence" value="ECO:0007669"/>
    <property type="project" value="UniProtKB-EC"/>
</dbReference>
<feature type="transmembrane region" description="Helical" evidence="3">
    <location>
        <begin position="12"/>
        <end position="34"/>
    </location>
</feature>
<dbReference type="EC" id="3.4.21.89" evidence="3"/>
<sequence>MRRQETNRRLRTAGIGMVAGGLVLVLGGIGSFSITHRGVTVRGASMEPTYPVGERLFTERVDADAVRRGDVLLIRVPERYRDAPVLQRVVGTGGDHVVSDGDRVTVNGRPLDEPYRNDTPVGPASEPYDVRVPEGFLFLLGDNRGNSNDSRYFLDEHSGGVAASAVLGRVTEGPPLGIATAGALGVVSILGGAGLWWHAARRRSWTDAYGAPR</sequence>
<proteinExistence type="inferred from homology"/>
<keyword evidence="3" id="KW-0378">Hydrolase</keyword>
<comment type="subcellular location">
    <subcellularLocation>
        <location evidence="1">Cell membrane</location>
        <topology evidence="1">Single-pass type II membrane protein</topology>
    </subcellularLocation>
    <subcellularLocation>
        <location evidence="3">Membrane</location>
        <topology evidence="3">Single-pass type II membrane protein</topology>
    </subcellularLocation>
</comment>
<dbReference type="InterPro" id="IPR036286">
    <property type="entry name" value="LexA/Signal_pep-like_sf"/>
</dbReference>
<evidence type="ECO:0000256" key="4">
    <source>
        <dbReference type="SAM" id="MobiDB-lite"/>
    </source>
</evidence>
<dbReference type="NCBIfam" id="TIGR02227">
    <property type="entry name" value="sigpep_I_bact"/>
    <property type="match status" value="1"/>
</dbReference>
<dbReference type="GO" id="GO:0004252">
    <property type="term" value="F:serine-type endopeptidase activity"/>
    <property type="evidence" value="ECO:0007669"/>
    <property type="project" value="InterPro"/>
</dbReference>